<dbReference type="Pfam" id="PF21812">
    <property type="entry name" value="DUF6881"/>
    <property type="match status" value="1"/>
</dbReference>
<protein>
    <recommendedName>
        <fullName evidence="1">DUF6881 domain-containing protein</fullName>
    </recommendedName>
</protein>
<dbReference type="Proteomes" id="UP000094271">
    <property type="component" value="Unassembled WGS sequence"/>
</dbReference>
<organism evidence="2 3">
    <name type="scientific">Eisenbergiella tayi</name>
    <dbReference type="NCBI Taxonomy" id="1432052"/>
    <lineage>
        <taxon>Bacteria</taxon>
        <taxon>Bacillati</taxon>
        <taxon>Bacillota</taxon>
        <taxon>Clostridia</taxon>
        <taxon>Lachnospirales</taxon>
        <taxon>Lachnospiraceae</taxon>
        <taxon>Eisenbergiella</taxon>
    </lineage>
</organism>
<evidence type="ECO:0000259" key="1">
    <source>
        <dbReference type="Pfam" id="PF21812"/>
    </source>
</evidence>
<dbReference type="InterPro" id="IPR049248">
    <property type="entry name" value="DUF6881"/>
</dbReference>
<evidence type="ECO:0000313" key="3">
    <source>
        <dbReference type="Proteomes" id="UP000094271"/>
    </source>
</evidence>
<evidence type="ECO:0000313" key="2">
    <source>
        <dbReference type="EMBL" id="ODR54185.1"/>
    </source>
</evidence>
<sequence>MERNIEYIQLFMEYESDDMPMVYFYEVDVNDDRFALRAIEIFVDRTVKFYNDLYCDVVEVCPIPTVDELNEKVWGEGFYATIISKGKFDEIWNTGIYNESLTAT</sequence>
<name>A0A1E3UME7_9FIRM</name>
<dbReference type="AlphaFoldDB" id="A0A1E3UME7"/>
<comment type="caution">
    <text evidence="2">The sequence shown here is derived from an EMBL/GenBank/DDBJ whole genome shotgun (WGS) entry which is preliminary data.</text>
</comment>
<dbReference type="EMBL" id="MEHA01000003">
    <property type="protein sequence ID" value="ODR54185.1"/>
    <property type="molecule type" value="Genomic_DNA"/>
</dbReference>
<dbReference type="OrthoDB" id="2055116at2"/>
<gene>
    <name evidence="2" type="ORF">BEI59_06445</name>
</gene>
<accession>A0A1E3UME7</accession>
<feature type="domain" description="DUF6881" evidence="1">
    <location>
        <begin position="6"/>
        <end position="94"/>
    </location>
</feature>
<proteinExistence type="predicted"/>
<reference evidence="2 3" key="1">
    <citation type="submission" date="2016-08" db="EMBL/GenBank/DDBJ databases">
        <authorList>
            <person name="Seilhamer J.J."/>
        </authorList>
    </citation>
    <scope>NUCLEOTIDE SEQUENCE [LARGE SCALE GENOMIC DNA]</scope>
    <source>
        <strain evidence="2 3">NML150140-1</strain>
    </source>
</reference>